<feature type="transmembrane region" description="Helical" evidence="1">
    <location>
        <begin position="34"/>
        <end position="56"/>
    </location>
</feature>
<keyword evidence="3" id="KW-1185">Reference proteome</keyword>
<keyword evidence="1" id="KW-0812">Transmembrane</keyword>
<accession>A0ABS3WGH9</accession>
<dbReference type="Proteomes" id="UP000670947">
    <property type="component" value="Unassembled WGS sequence"/>
</dbReference>
<protein>
    <submittedName>
        <fullName evidence="2">Uncharacterized protein</fullName>
    </submittedName>
</protein>
<proteinExistence type="predicted"/>
<keyword evidence="1" id="KW-0472">Membrane</keyword>
<organism evidence="2 3">
    <name type="scientific">Paenibacillus artemisiicola</name>
    <dbReference type="NCBI Taxonomy" id="1172618"/>
    <lineage>
        <taxon>Bacteria</taxon>
        <taxon>Bacillati</taxon>
        <taxon>Bacillota</taxon>
        <taxon>Bacilli</taxon>
        <taxon>Bacillales</taxon>
        <taxon>Paenibacillaceae</taxon>
        <taxon>Paenibacillus</taxon>
    </lineage>
</organism>
<name>A0ABS3WGH9_9BACL</name>
<evidence type="ECO:0000313" key="2">
    <source>
        <dbReference type="EMBL" id="MBO7747436.1"/>
    </source>
</evidence>
<keyword evidence="1" id="KW-1133">Transmembrane helix</keyword>
<dbReference type="EMBL" id="JAGGDJ010000033">
    <property type="protein sequence ID" value="MBO7747436.1"/>
    <property type="molecule type" value="Genomic_DNA"/>
</dbReference>
<gene>
    <name evidence="2" type="ORF">I8J29_24930</name>
</gene>
<evidence type="ECO:0000313" key="3">
    <source>
        <dbReference type="Proteomes" id="UP000670947"/>
    </source>
</evidence>
<comment type="caution">
    <text evidence="2">The sequence shown here is derived from an EMBL/GenBank/DDBJ whole genome shotgun (WGS) entry which is preliminary data.</text>
</comment>
<reference evidence="2 3" key="1">
    <citation type="submission" date="2021-03" db="EMBL/GenBank/DDBJ databases">
        <title>Paenibacillus artemisicola MWE-103 whole genome sequence.</title>
        <authorList>
            <person name="Ham Y.J."/>
        </authorList>
    </citation>
    <scope>NUCLEOTIDE SEQUENCE [LARGE SCALE GENOMIC DNA]</scope>
    <source>
        <strain evidence="2 3">MWE-103</strain>
    </source>
</reference>
<evidence type="ECO:0000256" key="1">
    <source>
        <dbReference type="SAM" id="Phobius"/>
    </source>
</evidence>
<sequence>MDDLTGNSRRRQPPWTDTVAGGFSLSGMRHKRRYTAGIAALRLVALLVLLLASLLVSHLVPYLVRIRVSYPIEPSFAAIATISASAFVG</sequence>
<dbReference type="RefSeq" id="WP_208850130.1">
    <property type="nucleotide sequence ID" value="NZ_JAGGDJ010000033.1"/>
</dbReference>